<evidence type="ECO:0000313" key="3">
    <source>
        <dbReference type="Proteomes" id="UP000887226"/>
    </source>
</evidence>
<organism evidence="2 3">
    <name type="scientific">Calycina marina</name>
    <dbReference type="NCBI Taxonomy" id="1763456"/>
    <lineage>
        <taxon>Eukaryota</taxon>
        <taxon>Fungi</taxon>
        <taxon>Dikarya</taxon>
        <taxon>Ascomycota</taxon>
        <taxon>Pezizomycotina</taxon>
        <taxon>Leotiomycetes</taxon>
        <taxon>Helotiales</taxon>
        <taxon>Pezizellaceae</taxon>
        <taxon>Calycina</taxon>
    </lineage>
</organism>
<feature type="compositionally biased region" description="Polar residues" evidence="1">
    <location>
        <begin position="247"/>
        <end position="258"/>
    </location>
</feature>
<dbReference type="AlphaFoldDB" id="A0A9P7Z496"/>
<evidence type="ECO:0000313" key="2">
    <source>
        <dbReference type="EMBL" id="KAG9245077.1"/>
    </source>
</evidence>
<dbReference type="PANTHER" id="PTHR40625">
    <property type="entry name" value="GTP-BINDING PROTEIN ESDC-RELATED"/>
    <property type="match status" value="1"/>
</dbReference>
<name>A0A9P7Z496_9HELO</name>
<gene>
    <name evidence="2" type="ORF">BJ878DRAFT_37137</name>
</gene>
<keyword evidence="3" id="KW-1185">Reference proteome</keyword>
<feature type="compositionally biased region" description="Basic and acidic residues" evidence="1">
    <location>
        <begin position="197"/>
        <end position="220"/>
    </location>
</feature>
<sequence>MDTTLMAFHLQTSSYTQSINLIGSWDNFTKRYPMERDIRRSRSQWRGCYKFEDIICDGDGGAGLRRTGGLKMGSTYYYYYELDDGTEIHDASLPHTATCPYLPGQPVNLLSVPIEVQPSRLRSASLNSMAIEDRKTLNPADKFMAPRAPPPPPTLPRLRTAPTQLLKKRSARSVSPAHSPWSPRSFFSRRSASPPRESYRRGRSDSIKLNDSSPARDHQQGRTSGTHSRNPSPATRKVASREPSPLRQLTAQEPLHINTNFTIPEKIAEDDEDDDNFSSGSTRFSVLEKAILTPLAPPPISSRFPITTARDTDLEKPLPELPEYLGLELTPAPLRLRDPQEGSRLDPEVNFPTSHFSISTIGSSPTDSHFGFDSSDSVGDDGDLSADIGSGDESAYSPINDLHENAIGRFTAYKLPDSDYTSTQTLKYQIGQTDILSPALLSPANRATFGGAAPFSPSRDVHEENLNSLQDFMHEMGYLGGIIEGK</sequence>
<accession>A0A9P7Z496</accession>
<comment type="caution">
    <text evidence="2">The sequence shown here is derived from an EMBL/GenBank/DDBJ whole genome shotgun (WGS) entry which is preliminary data.</text>
</comment>
<reference evidence="2" key="1">
    <citation type="journal article" date="2021" name="IMA Fungus">
        <title>Genomic characterization of three marine fungi, including Emericellopsis atlantica sp. nov. with signatures of a generalist lifestyle and marine biomass degradation.</title>
        <authorList>
            <person name="Hagestad O.C."/>
            <person name="Hou L."/>
            <person name="Andersen J.H."/>
            <person name="Hansen E.H."/>
            <person name="Altermark B."/>
            <person name="Li C."/>
            <person name="Kuhnert E."/>
            <person name="Cox R.J."/>
            <person name="Crous P.W."/>
            <person name="Spatafora J.W."/>
            <person name="Lail K."/>
            <person name="Amirebrahimi M."/>
            <person name="Lipzen A."/>
            <person name="Pangilinan J."/>
            <person name="Andreopoulos W."/>
            <person name="Hayes R.D."/>
            <person name="Ng V."/>
            <person name="Grigoriev I.V."/>
            <person name="Jackson S.A."/>
            <person name="Sutton T.D.S."/>
            <person name="Dobson A.D.W."/>
            <person name="Rama T."/>
        </authorList>
    </citation>
    <scope>NUCLEOTIDE SEQUENCE</scope>
    <source>
        <strain evidence="2">TRa3180A</strain>
    </source>
</reference>
<dbReference type="Proteomes" id="UP000887226">
    <property type="component" value="Unassembled WGS sequence"/>
</dbReference>
<feature type="compositionally biased region" description="Polar residues" evidence="1">
    <location>
        <begin position="221"/>
        <end position="233"/>
    </location>
</feature>
<dbReference type="OrthoDB" id="5422351at2759"/>
<proteinExistence type="predicted"/>
<evidence type="ECO:0000256" key="1">
    <source>
        <dbReference type="SAM" id="MobiDB-lite"/>
    </source>
</evidence>
<feature type="compositionally biased region" description="Low complexity" evidence="1">
    <location>
        <begin position="179"/>
        <end position="196"/>
    </location>
</feature>
<dbReference type="EMBL" id="MU253866">
    <property type="protein sequence ID" value="KAG9245077.1"/>
    <property type="molecule type" value="Genomic_DNA"/>
</dbReference>
<feature type="region of interest" description="Disordered" evidence="1">
    <location>
        <begin position="137"/>
        <end position="258"/>
    </location>
</feature>
<dbReference type="PANTHER" id="PTHR40625:SF1">
    <property type="entry name" value="AMP-ACTIVATED PROTEIN KINASE GLYCOGEN-BINDING DOMAIN-CONTAINING PROTEIN"/>
    <property type="match status" value="1"/>
</dbReference>
<protein>
    <submittedName>
        <fullName evidence="2">Uncharacterized protein</fullName>
    </submittedName>
</protein>